<evidence type="ECO:0008006" key="4">
    <source>
        <dbReference type="Google" id="ProtNLM"/>
    </source>
</evidence>
<proteinExistence type="predicted"/>
<organism evidence="2 3">
    <name type="scientific">Dunaliella salina</name>
    <name type="common">Green alga</name>
    <name type="synonym">Protococcus salinus</name>
    <dbReference type="NCBI Taxonomy" id="3046"/>
    <lineage>
        <taxon>Eukaryota</taxon>
        <taxon>Viridiplantae</taxon>
        <taxon>Chlorophyta</taxon>
        <taxon>core chlorophytes</taxon>
        <taxon>Chlorophyceae</taxon>
        <taxon>CS clade</taxon>
        <taxon>Chlamydomonadales</taxon>
        <taxon>Dunaliellaceae</taxon>
        <taxon>Dunaliella</taxon>
    </lineage>
</organism>
<keyword evidence="1" id="KW-0472">Membrane</keyword>
<keyword evidence="3" id="KW-1185">Reference proteome</keyword>
<dbReference type="Proteomes" id="UP000815325">
    <property type="component" value="Unassembled WGS sequence"/>
</dbReference>
<evidence type="ECO:0000256" key="1">
    <source>
        <dbReference type="SAM" id="Phobius"/>
    </source>
</evidence>
<reference evidence="2" key="1">
    <citation type="submission" date="2017-08" db="EMBL/GenBank/DDBJ databases">
        <authorList>
            <person name="Polle J.E."/>
            <person name="Barry K."/>
            <person name="Cushman J."/>
            <person name="Schmutz J."/>
            <person name="Tran D."/>
            <person name="Hathwaick L.T."/>
            <person name="Yim W.C."/>
            <person name="Jenkins J."/>
            <person name="Mckie-Krisberg Z.M."/>
            <person name="Prochnik S."/>
            <person name="Lindquist E."/>
            <person name="Dockter R.B."/>
            <person name="Adam C."/>
            <person name="Molina H."/>
            <person name="Bunkerborg J."/>
            <person name="Jin E."/>
            <person name="Buchheim M."/>
            <person name="Magnuson J."/>
        </authorList>
    </citation>
    <scope>NUCLEOTIDE SEQUENCE</scope>
    <source>
        <strain evidence="2">CCAP 19/18</strain>
    </source>
</reference>
<keyword evidence="1" id="KW-0812">Transmembrane</keyword>
<sequence>MSMLLNSWSTTKGHGPRFPVYLCDVGKNSAAYTSALFFICFHCMHSALPWNVNGWRSMVTFFHLQRVIM</sequence>
<protein>
    <recommendedName>
        <fullName evidence="4">Encoded protein</fullName>
    </recommendedName>
</protein>
<dbReference type="EMBL" id="MU073386">
    <property type="protein sequence ID" value="KAF5825385.1"/>
    <property type="molecule type" value="Genomic_DNA"/>
</dbReference>
<feature type="transmembrane region" description="Helical" evidence="1">
    <location>
        <begin position="29"/>
        <end position="48"/>
    </location>
</feature>
<keyword evidence="1" id="KW-1133">Transmembrane helix</keyword>
<gene>
    <name evidence="2" type="ORF">DUNSADRAFT_10741</name>
</gene>
<evidence type="ECO:0000313" key="3">
    <source>
        <dbReference type="Proteomes" id="UP000815325"/>
    </source>
</evidence>
<evidence type="ECO:0000313" key="2">
    <source>
        <dbReference type="EMBL" id="KAF5825385.1"/>
    </source>
</evidence>
<comment type="caution">
    <text evidence="2">The sequence shown here is derived from an EMBL/GenBank/DDBJ whole genome shotgun (WGS) entry which is preliminary data.</text>
</comment>
<name>A0ABQ7FT08_DUNSA</name>
<accession>A0ABQ7FT08</accession>